<name>A0A093VGU5_9GAMM</name>
<dbReference type="Proteomes" id="UP000032869">
    <property type="component" value="Unassembled WGS sequence"/>
</dbReference>
<evidence type="ECO:0000259" key="1">
    <source>
        <dbReference type="PROSITE" id="PS50943"/>
    </source>
</evidence>
<reference evidence="4 5" key="1">
    <citation type="submission" date="2014-08" db="EMBL/GenBank/DDBJ databases">
        <title>Genome sequences of NCPPB Pectobacterium isolates.</title>
        <authorList>
            <person name="Glover R.H."/>
            <person name="Sapp M."/>
            <person name="Elphinstone J."/>
        </authorList>
    </citation>
    <scope>NUCLEOTIDE SEQUENCE [LARGE SCALE GENOMIC DNA]</scope>
    <source>
        <strain evidence="3 4">NCPPB 2793</strain>
        <strain evidence="2 5">NCPPB 2795</strain>
    </source>
</reference>
<dbReference type="InterPro" id="IPR001387">
    <property type="entry name" value="Cro/C1-type_HTH"/>
</dbReference>
<dbReference type="RefSeq" id="WP_039305085.1">
    <property type="nucleotide sequence ID" value="NZ_JQHL01000005.1"/>
</dbReference>
<dbReference type="EMBL" id="JQHL01000005">
    <property type="protein sequence ID" value="KFX19798.1"/>
    <property type="molecule type" value="Genomic_DNA"/>
</dbReference>
<dbReference type="SUPFAM" id="SSF47413">
    <property type="entry name" value="lambda repressor-like DNA-binding domains"/>
    <property type="match status" value="1"/>
</dbReference>
<protein>
    <recommendedName>
        <fullName evidence="1">HTH cro/C1-type domain-containing protein</fullName>
    </recommendedName>
</protein>
<dbReference type="Proteomes" id="UP000032874">
    <property type="component" value="Unassembled WGS sequence"/>
</dbReference>
<sequence>MNFDSLCAPRIKSERSRLSLKQGEVADICGVSREMWSKYERGIAVPGGEVLMLFAMAGANVQFILTGSNPPSVENRITKDESELIQHYRNAPLVVKAAVLAALTAGTSPQPTSSSQIFNGDISGQFAGNQIINNGVVSNKKNK</sequence>
<dbReference type="PROSITE" id="PS50943">
    <property type="entry name" value="HTH_CROC1"/>
    <property type="match status" value="1"/>
</dbReference>
<dbReference type="STRING" id="55207.KP22_06675"/>
<dbReference type="EMBL" id="JQHM01000001">
    <property type="protein sequence ID" value="KFX07769.1"/>
    <property type="molecule type" value="Genomic_DNA"/>
</dbReference>
<proteinExistence type="predicted"/>
<dbReference type="SMART" id="SM00530">
    <property type="entry name" value="HTH_XRE"/>
    <property type="match status" value="1"/>
</dbReference>
<evidence type="ECO:0000313" key="5">
    <source>
        <dbReference type="Proteomes" id="UP000032874"/>
    </source>
</evidence>
<dbReference type="GO" id="GO:0003677">
    <property type="term" value="F:DNA binding"/>
    <property type="evidence" value="ECO:0007669"/>
    <property type="project" value="InterPro"/>
</dbReference>
<organism evidence="2 5">
    <name type="scientific">Pectobacterium betavasculorum</name>
    <dbReference type="NCBI Taxonomy" id="55207"/>
    <lineage>
        <taxon>Bacteria</taxon>
        <taxon>Pseudomonadati</taxon>
        <taxon>Pseudomonadota</taxon>
        <taxon>Gammaproteobacteria</taxon>
        <taxon>Enterobacterales</taxon>
        <taxon>Pectobacteriaceae</taxon>
        <taxon>Pectobacterium</taxon>
    </lineage>
</organism>
<evidence type="ECO:0000313" key="4">
    <source>
        <dbReference type="Proteomes" id="UP000032869"/>
    </source>
</evidence>
<feature type="domain" description="HTH cro/C1-type" evidence="1">
    <location>
        <begin position="11"/>
        <end position="57"/>
    </location>
</feature>
<keyword evidence="4" id="KW-1185">Reference proteome</keyword>
<dbReference type="AlphaFoldDB" id="A0A093VGU5"/>
<evidence type="ECO:0000313" key="2">
    <source>
        <dbReference type="EMBL" id="KFX07769.1"/>
    </source>
</evidence>
<dbReference type="CDD" id="cd00093">
    <property type="entry name" value="HTH_XRE"/>
    <property type="match status" value="1"/>
</dbReference>
<dbReference type="Gene3D" id="1.10.260.40">
    <property type="entry name" value="lambda repressor-like DNA-binding domains"/>
    <property type="match status" value="1"/>
</dbReference>
<accession>A0A093VGU5</accession>
<evidence type="ECO:0000313" key="3">
    <source>
        <dbReference type="EMBL" id="KFX19798.1"/>
    </source>
</evidence>
<dbReference type="InterPro" id="IPR010982">
    <property type="entry name" value="Lambda_DNA-bd_dom_sf"/>
</dbReference>
<gene>
    <name evidence="3" type="ORF">JV35_12845</name>
    <name evidence="2" type="ORF">KP22_06675</name>
</gene>
<dbReference type="eggNOG" id="COG1396">
    <property type="taxonomic scope" value="Bacteria"/>
</dbReference>
<comment type="caution">
    <text evidence="2">The sequence shown here is derived from an EMBL/GenBank/DDBJ whole genome shotgun (WGS) entry which is preliminary data.</text>
</comment>